<organism evidence="11 12">
    <name type="scientific">Meloidogyne enterolobii</name>
    <name type="common">Root-knot nematode worm</name>
    <name type="synonym">Meloidogyne mayaguensis</name>
    <dbReference type="NCBI Taxonomy" id="390850"/>
    <lineage>
        <taxon>Eukaryota</taxon>
        <taxon>Metazoa</taxon>
        <taxon>Ecdysozoa</taxon>
        <taxon>Nematoda</taxon>
        <taxon>Chromadorea</taxon>
        <taxon>Rhabditida</taxon>
        <taxon>Tylenchina</taxon>
        <taxon>Tylenchomorpha</taxon>
        <taxon>Tylenchoidea</taxon>
        <taxon>Meloidogynidae</taxon>
        <taxon>Meloidogyninae</taxon>
        <taxon>Meloidogyne</taxon>
    </lineage>
</organism>
<evidence type="ECO:0000256" key="9">
    <source>
        <dbReference type="ARBA" id="ARBA00023242"/>
    </source>
</evidence>
<keyword evidence="9" id="KW-0539">Nucleus</keyword>
<evidence type="ECO:0000256" key="3">
    <source>
        <dbReference type="ARBA" id="ARBA00022771"/>
    </source>
</evidence>
<dbReference type="Pfam" id="PF00105">
    <property type="entry name" value="zf-C4"/>
    <property type="match status" value="1"/>
</dbReference>
<sequence>MAPPRIRRGVRSREAPYLPSYIVPGQKCSVCGDLSTGLHYRVVKGFFRRVYQREPRFVCKSKLPNQKCPISKTTRNDCQRCRLEKCLDAGMDPQLVLDEVHRRAKRSLIEKNRSRKQLIGKLISIKKAQFRGVSPKLVLPNFSKLHSESNFKYNLRPVLLLLMVLNIEENFEGNQKFVELELTDDQISLMSILLMLKTEQSDDVLKEVRQQIFPFVALCNKR</sequence>
<dbReference type="PANTHER" id="PTHR24082:SF473">
    <property type="entry name" value="ECDYSONE-INDUCED PROTEIN 75B, ISOFORM B"/>
    <property type="match status" value="1"/>
</dbReference>
<keyword evidence="5" id="KW-0805">Transcription regulation</keyword>
<comment type="similarity">
    <text evidence="1">Belongs to the nuclear hormone receptor family.</text>
</comment>
<evidence type="ECO:0000313" key="12">
    <source>
        <dbReference type="Proteomes" id="UP000580250"/>
    </source>
</evidence>
<keyword evidence="7" id="KW-0804">Transcription</keyword>
<evidence type="ECO:0000256" key="7">
    <source>
        <dbReference type="ARBA" id="ARBA00023163"/>
    </source>
</evidence>
<proteinExistence type="inferred from homology"/>
<dbReference type="SUPFAM" id="SSF57716">
    <property type="entry name" value="Glucocorticoid receptor-like (DNA-binding domain)"/>
    <property type="match status" value="1"/>
</dbReference>
<evidence type="ECO:0000256" key="8">
    <source>
        <dbReference type="ARBA" id="ARBA00023170"/>
    </source>
</evidence>
<name>A0A6V7WKP4_MELEN</name>
<dbReference type="Gene3D" id="3.30.50.10">
    <property type="entry name" value="Erythroid Transcription Factor GATA-1, subunit A"/>
    <property type="match status" value="1"/>
</dbReference>
<dbReference type="PRINTS" id="PR00047">
    <property type="entry name" value="STROIDFINGER"/>
</dbReference>
<evidence type="ECO:0000256" key="1">
    <source>
        <dbReference type="ARBA" id="ARBA00005993"/>
    </source>
</evidence>
<keyword evidence="4" id="KW-0862">Zinc</keyword>
<dbReference type="Proteomes" id="UP000580250">
    <property type="component" value="Unassembled WGS sequence"/>
</dbReference>
<dbReference type="GO" id="GO:0004879">
    <property type="term" value="F:nuclear receptor activity"/>
    <property type="evidence" value="ECO:0007669"/>
    <property type="project" value="InterPro"/>
</dbReference>
<evidence type="ECO:0000313" key="11">
    <source>
        <dbReference type="EMBL" id="CAD2187581.1"/>
    </source>
</evidence>
<dbReference type="AlphaFoldDB" id="A0A6V7WKP4"/>
<dbReference type="OrthoDB" id="5771769at2759"/>
<keyword evidence="6" id="KW-0238">DNA-binding</keyword>
<dbReference type="PANTHER" id="PTHR24082">
    <property type="entry name" value="NUCLEAR HORMONE RECEPTOR"/>
    <property type="match status" value="1"/>
</dbReference>
<dbReference type="GO" id="GO:0009755">
    <property type="term" value="P:hormone-mediated signaling pathway"/>
    <property type="evidence" value="ECO:0007669"/>
    <property type="project" value="TreeGrafter"/>
</dbReference>
<dbReference type="SMART" id="SM00399">
    <property type="entry name" value="ZnF_C4"/>
    <property type="match status" value="1"/>
</dbReference>
<dbReference type="InterPro" id="IPR001628">
    <property type="entry name" value="Znf_hrmn_rcpt"/>
</dbReference>
<evidence type="ECO:0000256" key="5">
    <source>
        <dbReference type="ARBA" id="ARBA00023015"/>
    </source>
</evidence>
<dbReference type="GO" id="GO:0045944">
    <property type="term" value="P:positive regulation of transcription by RNA polymerase II"/>
    <property type="evidence" value="ECO:0007669"/>
    <property type="project" value="TreeGrafter"/>
</dbReference>
<dbReference type="GO" id="GO:0000122">
    <property type="term" value="P:negative regulation of transcription by RNA polymerase II"/>
    <property type="evidence" value="ECO:0007669"/>
    <property type="project" value="TreeGrafter"/>
</dbReference>
<dbReference type="InterPro" id="IPR050234">
    <property type="entry name" value="Nuclear_hormone_rcpt_NR1"/>
</dbReference>
<comment type="caution">
    <text evidence="11">The sequence shown here is derived from an EMBL/GenBank/DDBJ whole genome shotgun (WGS) entry which is preliminary data.</text>
</comment>
<dbReference type="PRINTS" id="PR00546">
    <property type="entry name" value="THYROIDHORMR"/>
</dbReference>
<keyword evidence="8" id="KW-0675">Receptor</keyword>
<accession>A0A6V7WKP4</accession>
<reference evidence="11 12" key="1">
    <citation type="submission" date="2020-08" db="EMBL/GenBank/DDBJ databases">
        <authorList>
            <person name="Koutsovoulos G."/>
            <person name="Danchin GJ E."/>
        </authorList>
    </citation>
    <scope>NUCLEOTIDE SEQUENCE [LARGE SCALE GENOMIC DNA]</scope>
</reference>
<evidence type="ECO:0000256" key="2">
    <source>
        <dbReference type="ARBA" id="ARBA00022723"/>
    </source>
</evidence>
<feature type="domain" description="Nuclear receptor" evidence="10">
    <location>
        <begin position="25"/>
        <end position="98"/>
    </location>
</feature>
<dbReference type="PROSITE" id="PS51030">
    <property type="entry name" value="NUCLEAR_REC_DBD_2"/>
    <property type="match status" value="1"/>
</dbReference>
<protein>
    <recommendedName>
        <fullName evidence="10">Nuclear receptor domain-containing protein</fullName>
    </recommendedName>
</protein>
<dbReference type="GO" id="GO:0000978">
    <property type="term" value="F:RNA polymerase II cis-regulatory region sequence-specific DNA binding"/>
    <property type="evidence" value="ECO:0007669"/>
    <property type="project" value="TreeGrafter"/>
</dbReference>
<dbReference type="GO" id="GO:0030154">
    <property type="term" value="P:cell differentiation"/>
    <property type="evidence" value="ECO:0007669"/>
    <property type="project" value="TreeGrafter"/>
</dbReference>
<dbReference type="InterPro" id="IPR013088">
    <property type="entry name" value="Znf_NHR/GATA"/>
</dbReference>
<keyword evidence="3" id="KW-0863">Zinc-finger</keyword>
<keyword evidence="2" id="KW-0479">Metal-binding</keyword>
<evidence type="ECO:0000259" key="10">
    <source>
        <dbReference type="PROSITE" id="PS51030"/>
    </source>
</evidence>
<dbReference type="GO" id="GO:0008270">
    <property type="term" value="F:zinc ion binding"/>
    <property type="evidence" value="ECO:0007669"/>
    <property type="project" value="UniProtKB-KW"/>
</dbReference>
<evidence type="ECO:0000256" key="6">
    <source>
        <dbReference type="ARBA" id="ARBA00023125"/>
    </source>
</evidence>
<gene>
    <name evidence="11" type="ORF">MENT_LOCUS40177</name>
</gene>
<evidence type="ECO:0000256" key="4">
    <source>
        <dbReference type="ARBA" id="ARBA00022833"/>
    </source>
</evidence>
<dbReference type="EMBL" id="CAJEWN010000645">
    <property type="protein sequence ID" value="CAD2187581.1"/>
    <property type="molecule type" value="Genomic_DNA"/>
</dbReference>
<dbReference type="InterPro" id="IPR001728">
    <property type="entry name" value="ThyrH_rcpt"/>
</dbReference>